<dbReference type="Proteomes" id="UP000681967">
    <property type="component" value="Unassembled WGS sequence"/>
</dbReference>
<dbReference type="EMBL" id="CAJOBH010107054">
    <property type="protein sequence ID" value="CAF4642660.1"/>
    <property type="molecule type" value="Genomic_DNA"/>
</dbReference>
<evidence type="ECO:0000313" key="1">
    <source>
        <dbReference type="EMBL" id="CAF4642660.1"/>
    </source>
</evidence>
<dbReference type="EMBL" id="CAJOBJ010153747">
    <property type="protein sequence ID" value="CAF4817420.1"/>
    <property type="molecule type" value="Genomic_DNA"/>
</dbReference>
<accession>A0A8S2ZMD4</accession>
<evidence type="ECO:0000313" key="2">
    <source>
        <dbReference type="EMBL" id="CAF4817420.1"/>
    </source>
</evidence>
<proteinExistence type="predicted"/>
<gene>
    <name evidence="1" type="ORF">BYL167_LOCUS41835</name>
    <name evidence="2" type="ORF">GIL414_LOCUS47850</name>
</gene>
<evidence type="ECO:0000313" key="3">
    <source>
        <dbReference type="Proteomes" id="UP000681967"/>
    </source>
</evidence>
<protein>
    <submittedName>
        <fullName evidence="1">Uncharacterized protein</fullName>
    </submittedName>
</protein>
<sequence length="32" mass="3479">MTTFVGSARQDVFDSIFSSDIAISKQQADELA</sequence>
<dbReference type="Proteomes" id="UP000681720">
    <property type="component" value="Unassembled WGS sequence"/>
</dbReference>
<comment type="caution">
    <text evidence="1">The sequence shown here is derived from an EMBL/GenBank/DDBJ whole genome shotgun (WGS) entry which is preliminary data.</text>
</comment>
<organism evidence="1 3">
    <name type="scientific">Rotaria magnacalcarata</name>
    <dbReference type="NCBI Taxonomy" id="392030"/>
    <lineage>
        <taxon>Eukaryota</taxon>
        <taxon>Metazoa</taxon>
        <taxon>Spiralia</taxon>
        <taxon>Gnathifera</taxon>
        <taxon>Rotifera</taxon>
        <taxon>Eurotatoria</taxon>
        <taxon>Bdelloidea</taxon>
        <taxon>Philodinida</taxon>
        <taxon>Philodinidae</taxon>
        <taxon>Rotaria</taxon>
    </lineage>
</organism>
<feature type="non-terminal residue" evidence="1">
    <location>
        <position position="1"/>
    </location>
</feature>
<reference evidence="1" key="1">
    <citation type="submission" date="2021-02" db="EMBL/GenBank/DDBJ databases">
        <authorList>
            <person name="Nowell W R."/>
        </authorList>
    </citation>
    <scope>NUCLEOTIDE SEQUENCE</scope>
</reference>
<dbReference type="AlphaFoldDB" id="A0A8S2ZMD4"/>
<name>A0A8S2ZMD4_9BILA</name>